<evidence type="ECO:0000313" key="3">
    <source>
        <dbReference type="Proteomes" id="UP001464387"/>
    </source>
</evidence>
<dbReference type="EMBL" id="JAMYPJ010000027">
    <property type="protein sequence ID" value="MER8935024.1"/>
    <property type="molecule type" value="Genomic_DNA"/>
</dbReference>
<keyword evidence="1" id="KW-0732">Signal</keyword>
<protein>
    <submittedName>
        <fullName evidence="2">Uncharacterized protein</fullName>
    </submittedName>
</protein>
<name>A0ABV1YIN4_9HYPH</name>
<feature type="chain" id="PRO_5047418533" evidence="1">
    <location>
        <begin position="24"/>
        <end position="99"/>
    </location>
</feature>
<evidence type="ECO:0000256" key="1">
    <source>
        <dbReference type="SAM" id="SignalP"/>
    </source>
</evidence>
<dbReference type="RefSeq" id="WP_352570313.1">
    <property type="nucleotide sequence ID" value="NZ_JAMYMY010000010.1"/>
</dbReference>
<reference evidence="2 3" key="1">
    <citation type="journal article" date="2024" name="Proc. Natl. Acad. Sci. U.S.A.">
        <title>The evolutionary genomics of adaptation to stress in wild rhizobium bacteria.</title>
        <authorList>
            <person name="Kehlet-Delgado H."/>
            <person name="Montoya A.P."/>
            <person name="Jensen K.T."/>
            <person name="Wendlandt C.E."/>
            <person name="Dexheimer C."/>
            <person name="Roberts M."/>
            <person name="Torres Martinez L."/>
            <person name="Friesen M.L."/>
            <person name="Griffitts J.S."/>
            <person name="Porter S.S."/>
        </authorList>
    </citation>
    <scope>NUCLEOTIDE SEQUENCE [LARGE SCALE GENOMIC DNA]</scope>
    <source>
        <strain evidence="2 3">M0729</strain>
    </source>
</reference>
<feature type="signal peptide" evidence="1">
    <location>
        <begin position="1"/>
        <end position="23"/>
    </location>
</feature>
<organism evidence="2 3">
    <name type="scientific">Mesorhizobium opportunistum</name>
    <dbReference type="NCBI Taxonomy" id="593909"/>
    <lineage>
        <taxon>Bacteria</taxon>
        <taxon>Pseudomonadati</taxon>
        <taxon>Pseudomonadota</taxon>
        <taxon>Alphaproteobacteria</taxon>
        <taxon>Hyphomicrobiales</taxon>
        <taxon>Phyllobacteriaceae</taxon>
        <taxon>Mesorhizobium</taxon>
    </lineage>
</organism>
<comment type="caution">
    <text evidence="2">The sequence shown here is derived from an EMBL/GenBank/DDBJ whole genome shotgun (WGS) entry which is preliminary data.</text>
</comment>
<proteinExistence type="predicted"/>
<sequence>MNVTAKCLVTAFALSIIGGSAFAGALDVIDPINQQSSTYTSSIKGPTHTDPVMRSRFRAALETLPMGKRKAMMRECQDPGMTKPYAEFCADLNALGHGH</sequence>
<keyword evidence="3" id="KW-1185">Reference proteome</keyword>
<accession>A0ABV1YIN4</accession>
<gene>
    <name evidence="2" type="ORF">NKI33_18835</name>
</gene>
<dbReference type="Proteomes" id="UP001464387">
    <property type="component" value="Unassembled WGS sequence"/>
</dbReference>
<evidence type="ECO:0000313" key="2">
    <source>
        <dbReference type="EMBL" id="MER8935024.1"/>
    </source>
</evidence>